<dbReference type="RefSeq" id="WP_021296085.1">
    <property type="nucleotide sequence ID" value="NZ_AURB01000124.1"/>
</dbReference>
<accession>T0DDC8</accession>
<organism evidence="1 2">
    <name type="scientific">Alicyclobacillus acidoterrestris (strain ATCC 49025 / DSM 3922 / CIP 106132 / NCIMB 13137 / GD3B)</name>
    <dbReference type="NCBI Taxonomy" id="1356854"/>
    <lineage>
        <taxon>Bacteria</taxon>
        <taxon>Bacillati</taxon>
        <taxon>Bacillota</taxon>
        <taxon>Bacilli</taxon>
        <taxon>Bacillales</taxon>
        <taxon>Alicyclobacillaceae</taxon>
        <taxon>Alicyclobacillus</taxon>
    </lineage>
</organism>
<dbReference type="AlphaFoldDB" id="T0DDC8"/>
<dbReference type="KEGG" id="aaco:K1I37_15235"/>
<dbReference type="Proteomes" id="UP000829401">
    <property type="component" value="Chromosome"/>
</dbReference>
<sequence>MNAEDMNKFFLELFVLCRKYNIQHLQGIITYDNGMYRRYISSIKEFTPRLGDTKDAEKLVRKMLIDYALDTNNKEMFDELTIRDDIE</sequence>
<reference evidence="2" key="1">
    <citation type="journal article" date="2022" name="G3 (Bethesda)">
        <title>Unveiling the complete genome sequence of Alicyclobacillus acidoterrestris DSM 3922T, a taint-producing strain.</title>
        <authorList>
            <person name="Leonardo I.C."/>
            <person name="Barreto Crespo M.T."/>
            <person name="Gaspar F.B."/>
        </authorList>
    </citation>
    <scope>NUCLEOTIDE SEQUENCE [LARGE SCALE GENOMIC DNA]</scope>
    <source>
        <strain evidence="2">DSM 3922</strain>
    </source>
</reference>
<evidence type="ECO:0000313" key="2">
    <source>
        <dbReference type="Proteomes" id="UP000829401"/>
    </source>
</evidence>
<dbReference type="EMBL" id="CP080467">
    <property type="protein sequence ID" value="UNO48026.1"/>
    <property type="molecule type" value="Genomic_DNA"/>
</dbReference>
<protein>
    <submittedName>
        <fullName evidence="1">Uncharacterized protein</fullName>
    </submittedName>
</protein>
<proteinExistence type="predicted"/>
<name>T0DDC8_ALIAG</name>
<gene>
    <name evidence="1" type="ORF">K1I37_15235</name>
</gene>
<dbReference type="STRING" id="1356854.N007_05205"/>
<keyword evidence="2" id="KW-1185">Reference proteome</keyword>
<accession>A0A9E6ZJN8</accession>
<evidence type="ECO:0000313" key="1">
    <source>
        <dbReference type="EMBL" id="UNO48026.1"/>
    </source>
</evidence>